<evidence type="ECO:0000256" key="1">
    <source>
        <dbReference type="SAM" id="MobiDB-lite"/>
    </source>
</evidence>
<protein>
    <submittedName>
        <fullName evidence="2">Uncharacterized protein</fullName>
    </submittedName>
</protein>
<reference evidence="2" key="2">
    <citation type="journal article" date="2020" name="Nat. Commun.">
        <title>Large-scale genome sequencing of mycorrhizal fungi provides insights into the early evolution of symbiotic traits.</title>
        <authorList>
            <person name="Miyauchi S."/>
            <person name="Kiss E."/>
            <person name="Kuo A."/>
            <person name="Drula E."/>
            <person name="Kohler A."/>
            <person name="Sanchez-Garcia M."/>
            <person name="Morin E."/>
            <person name="Andreopoulos B."/>
            <person name="Barry K.W."/>
            <person name="Bonito G."/>
            <person name="Buee M."/>
            <person name="Carver A."/>
            <person name="Chen C."/>
            <person name="Cichocki N."/>
            <person name="Clum A."/>
            <person name="Culley D."/>
            <person name="Crous P.W."/>
            <person name="Fauchery L."/>
            <person name="Girlanda M."/>
            <person name="Hayes R.D."/>
            <person name="Keri Z."/>
            <person name="LaButti K."/>
            <person name="Lipzen A."/>
            <person name="Lombard V."/>
            <person name="Magnuson J."/>
            <person name="Maillard F."/>
            <person name="Murat C."/>
            <person name="Nolan M."/>
            <person name="Ohm R.A."/>
            <person name="Pangilinan J."/>
            <person name="Pereira M.F."/>
            <person name="Perotto S."/>
            <person name="Peter M."/>
            <person name="Pfister S."/>
            <person name="Riley R."/>
            <person name="Sitrit Y."/>
            <person name="Stielow J.B."/>
            <person name="Szollosi G."/>
            <person name="Zifcakova L."/>
            <person name="Stursova M."/>
            <person name="Spatafora J.W."/>
            <person name="Tedersoo L."/>
            <person name="Vaario L.M."/>
            <person name="Yamada A."/>
            <person name="Yan M."/>
            <person name="Wang P."/>
            <person name="Xu J."/>
            <person name="Bruns T."/>
            <person name="Baldrian P."/>
            <person name="Vilgalys R."/>
            <person name="Dunand C."/>
            <person name="Henrissat B."/>
            <person name="Grigoriev I.V."/>
            <person name="Hibbett D."/>
            <person name="Nagy L.G."/>
            <person name="Martin F.M."/>
        </authorList>
    </citation>
    <scope>NUCLEOTIDE SEQUENCE</scope>
    <source>
        <strain evidence="2">BED1</strain>
    </source>
</reference>
<reference evidence="2" key="1">
    <citation type="submission" date="2019-10" db="EMBL/GenBank/DDBJ databases">
        <authorList>
            <consortium name="DOE Joint Genome Institute"/>
            <person name="Kuo A."/>
            <person name="Miyauchi S."/>
            <person name="Kiss E."/>
            <person name="Drula E."/>
            <person name="Kohler A."/>
            <person name="Sanchez-Garcia M."/>
            <person name="Andreopoulos B."/>
            <person name="Barry K.W."/>
            <person name="Bonito G."/>
            <person name="Buee M."/>
            <person name="Carver A."/>
            <person name="Chen C."/>
            <person name="Cichocki N."/>
            <person name="Clum A."/>
            <person name="Culley D."/>
            <person name="Crous P.W."/>
            <person name="Fauchery L."/>
            <person name="Girlanda M."/>
            <person name="Hayes R."/>
            <person name="Keri Z."/>
            <person name="LaButti K."/>
            <person name="Lipzen A."/>
            <person name="Lombard V."/>
            <person name="Magnuson J."/>
            <person name="Maillard F."/>
            <person name="Morin E."/>
            <person name="Murat C."/>
            <person name="Nolan M."/>
            <person name="Ohm R."/>
            <person name="Pangilinan J."/>
            <person name="Pereira M."/>
            <person name="Perotto S."/>
            <person name="Peter M."/>
            <person name="Riley R."/>
            <person name="Sitrit Y."/>
            <person name="Stielow B."/>
            <person name="Szollosi G."/>
            <person name="Zifcakova L."/>
            <person name="Stursova M."/>
            <person name="Spatafora J.W."/>
            <person name="Tedersoo L."/>
            <person name="Vaario L.-M."/>
            <person name="Yamada A."/>
            <person name="Yan M."/>
            <person name="Wang P."/>
            <person name="Xu J."/>
            <person name="Bruns T."/>
            <person name="Baldrian P."/>
            <person name="Vilgalys R."/>
            <person name="Henrissat B."/>
            <person name="Grigoriev I.V."/>
            <person name="Hibbett D."/>
            <person name="Nagy L.G."/>
            <person name="Martin F.M."/>
        </authorList>
    </citation>
    <scope>NUCLEOTIDE SEQUENCE</scope>
    <source>
        <strain evidence="2">BED1</strain>
    </source>
</reference>
<name>A0AAD4BGP5_BOLED</name>
<proteinExistence type="predicted"/>
<comment type="caution">
    <text evidence="2">The sequence shown here is derived from an EMBL/GenBank/DDBJ whole genome shotgun (WGS) entry which is preliminary data.</text>
</comment>
<dbReference type="EMBL" id="WHUW01000070">
    <property type="protein sequence ID" value="KAF8428926.1"/>
    <property type="molecule type" value="Genomic_DNA"/>
</dbReference>
<evidence type="ECO:0000313" key="3">
    <source>
        <dbReference type="Proteomes" id="UP001194468"/>
    </source>
</evidence>
<keyword evidence="3" id="KW-1185">Reference proteome</keyword>
<organism evidence="2 3">
    <name type="scientific">Boletus edulis BED1</name>
    <dbReference type="NCBI Taxonomy" id="1328754"/>
    <lineage>
        <taxon>Eukaryota</taxon>
        <taxon>Fungi</taxon>
        <taxon>Dikarya</taxon>
        <taxon>Basidiomycota</taxon>
        <taxon>Agaricomycotina</taxon>
        <taxon>Agaricomycetes</taxon>
        <taxon>Agaricomycetidae</taxon>
        <taxon>Boletales</taxon>
        <taxon>Boletineae</taxon>
        <taxon>Boletaceae</taxon>
        <taxon>Boletoideae</taxon>
        <taxon>Boletus</taxon>
    </lineage>
</organism>
<dbReference type="Proteomes" id="UP001194468">
    <property type="component" value="Unassembled WGS sequence"/>
</dbReference>
<evidence type="ECO:0000313" key="2">
    <source>
        <dbReference type="EMBL" id="KAF8428926.1"/>
    </source>
</evidence>
<dbReference type="AlphaFoldDB" id="A0AAD4BGP5"/>
<accession>A0AAD4BGP5</accession>
<sequence>MCREPAIGRRLVLVLTEARKQTTSHATQDVQLFTTGKGQAKVEYTSPPQLTNLFTGFEFRKQPTNNYSHDRGNAQASIRTRKISSAPF</sequence>
<feature type="region of interest" description="Disordered" evidence="1">
    <location>
        <begin position="64"/>
        <end position="88"/>
    </location>
</feature>
<gene>
    <name evidence="2" type="ORF">L210DRAFT_951268</name>
</gene>